<feature type="compositionally biased region" description="Gly residues" evidence="1">
    <location>
        <begin position="323"/>
        <end position="338"/>
    </location>
</feature>
<dbReference type="EMBL" id="CAUYUJ010004277">
    <property type="protein sequence ID" value="CAK0808891.1"/>
    <property type="molecule type" value="Genomic_DNA"/>
</dbReference>
<evidence type="ECO:0008006" key="4">
    <source>
        <dbReference type="Google" id="ProtNLM"/>
    </source>
</evidence>
<name>A0ABN9QUX1_9DINO</name>
<keyword evidence="3" id="KW-1185">Reference proteome</keyword>
<dbReference type="Proteomes" id="UP001189429">
    <property type="component" value="Unassembled WGS sequence"/>
</dbReference>
<comment type="caution">
    <text evidence="2">The sequence shown here is derived from an EMBL/GenBank/DDBJ whole genome shotgun (WGS) entry which is preliminary data.</text>
</comment>
<sequence>ELLDSIEHQGKIDCRASLNFAKWFQESLVHAAATGTLDPNASGFLEDLSSLWFGDTQEIEGCNSIVKHVGKLAPNIGLPLLSSRITIKKAVARLESPEQRRAFLEGCVADHAQALPLDDDDPGRWDMIPIPVPGPLHDALPAPPAAPDPAGAGPPAGAAAAPAPAAARDPAALAAAAQMRFAWRVFALAKAVLGPVHPSCRRGFFLDPMPIGGDSAWVISHKFGNCEYWVETLDIHVDGSTVRLRSPLAPKRIQDAWSCMRLAALLADSQADSDAPAIRLVVRELEWGANLDVAVASDEAVLLLDSVQLRRCLAPIRRKKRPAGGGGGAGVAAGAEGGGDNDGDDDIADEYIMSEAAADDEAAEDADDDGHRLFVEQLEGVIDDDFEFGPIPHGAGAAGLDAWIGEAMDPAGHFPAEAAEEGYENHAYVADIVAAGLDPPDGPGGEDAAPPGDAVDVPGAINVDTWLENVVRTLVAFKEANLCCDAAPAKQYVGLVVFIDNVAQDDGTLAEVHRTQWLAWEIVAAGRIESARRTVLDERGGIKFYSTAYIEDLRPRVDRDGMRVLLPNTGHKMIRAKGLARENMPDCFVHVKHVCDRILGGAEGDVAAGLAHECPACSFDVRLQTLTVDAALHHLRGHPVGGGILAEGFAPRGDGCLFDVFANSDVFCIPCEGVIAAWCG</sequence>
<feature type="region of interest" description="Disordered" evidence="1">
    <location>
        <begin position="136"/>
        <end position="163"/>
    </location>
</feature>
<feature type="region of interest" description="Disordered" evidence="1">
    <location>
        <begin position="320"/>
        <end position="347"/>
    </location>
</feature>
<accession>A0ABN9QUX1</accession>
<proteinExistence type="predicted"/>
<feature type="non-terminal residue" evidence="2">
    <location>
        <position position="1"/>
    </location>
</feature>
<evidence type="ECO:0000313" key="3">
    <source>
        <dbReference type="Proteomes" id="UP001189429"/>
    </source>
</evidence>
<feature type="compositionally biased region" description="Low complexity" evidence="1">
    <location>
        <begin position="148"/>
        <end position="163"/>
    </location>
</feature>
<evidence type="ECO:0000256" key="1">
    <source>
        <dbReference type="SAM" id="MobiDB-lite"/>
    </source>
</evidence>
<gene>
    <name evidence="2" type="ORF">PCOR1329_LOCUS14329</name>
</gene>
<reference evidence="2" key="1">
    <citation type="submission" date="2023-10" db="EMBL/GenBank/DDBJ databases">
        <authorList>
            <person name="Chen Y."/>
            <person name="Shah S."/>
            <person name="Dougan E. K."/>
            <person name="Thang M."/>
            <person name="Chan C."/>
        </authorList>
    </citation>
    <scope>NUCLEOTIDE SEQUENCE [LARGE SCALE GENOMIC DNA]</scope>
</reference>
<protein>
    <recommendedName>
        <fullName evidence="4">C2H2-type domain-containing protein</fullName>
    </recommendedName>
</protein>
<organism evidence="2 3">
    <name type="scientific">Prorocentrum cordatum</name>
    <dbReference type="NCBI Taxonomy" id="2364126"/>
    <lineage>
        <taxon>Eukaryota</taxon>
        <taxon>Sar</taxon>
        <taxon>Alveolata</taxon>
        <taxon>Dinophyceae</taxon>
        <taxon>Prorocentrales</taxon>
        <taxon>Prorocentraceae</taxon>
        <taxon>Prorocentrum</taxon>
    </lineage>
</organism>
<feature type="non-terminal residue" evidence="2">
    <location>
        <position position="680"/>
    </location>
</feature>
<evidence type="ECO:0000313" key="2">
    <source>
        <dbReference type="EMBL" id="CAK0808891.1"/>
    </source>
</evidence>